<dbReference type="AlphaFoldDB" id="G7P768"/>
<dbReference type="Proteomes" id="UP000009130">
    <property type="component" value="Chromosome 6"/>
</dbReference>
<feature type="non-terminal residue" evidence="2">
    <location>
        <position position="153"/>
    </location>
</feature>
<gene>
    <name evidence="2" type="ORF">EGM_14912</name>
</gene>
<name>G7P768_MACFA</name>
<proteinExistence type="predicted"/>
<accession>G7P768</accession>
<feature type="non-terminal residue" evidence="2">
    <location>
        <position position="1"/>
    </location>
</feature>
<reference evidence="2" key="1">
    <citation type="journal article" date="2011" name="Nat. Biotechnol.">
        <title>Genome sequencing and comparison of two nonhuman primate animal models, the cynomolgus and Chinese rhesus macaques.</title>
        <authorList>
            <person name="Yan G."/>
            <person name="Zhang G."/>
            <person name="Fang X."/>
            <person name="Zhang Y."/>
            <person name="Li C."/>
            <person name="Ling F."/>
            <person name="Cooper D.N."/>
            <person name="Li Q."/>
            <person name="Li Y."/>
            <person name="van Gool A.J."/>
            <person name="Du H."/>
            <person name="Chen J."/>
            <person name="Chen R."/>
            <person name="Zhang P."/>
            <person name="Huang Z."/>
            <person name="Thompson J.R."/>
            <person name="Meng Y."/>
            <person name="Bai Y."/>
            <person name="Wang J."/>
            <person name="Zhuo M."/>
            <person name="Wang T."/>
            <person name="Huang Y."/>
            <person name="Wei L."/>
            <person name="Li J."/>
            <person name="Wang Z."/>
            <person name="Hu H."/>
            <person name="Yang P."/>
            <person name="Le L."/>
            <person name="Stenson P.D."/>
            <person name="Li B."/>
            <person name="Liu X."/>
            <person name="Ball E.V."/>
            <person name="An N."/>
            <person name="Huang Q."/>
            <person name="Zhang Y."/>
            <person name="Fan W."/>
            <person name="Zhang X."/>
            <person name="Li Y."/>
            <person name="Wang W."/>
            <person name="Katze M.G."/>
            <person name="Su B."/>
            <person name="Nielsen R."/>
            <person name="Yang H."/>
            <person name="Wang J."/>
            <person name="Wang X."/>
            <person name="Wang J."/>
        </authorList>
    </citation>
    <scope>NUCLEOTIDE SEQUENCE [LARGE SCALE GENOMIC DNA]</scope>
    <source>
        <strain evidence="2">CE-4</strain>
    </source>
</reference>
<evidence type="ECO:0000256" key="1">
    <source>
        <dbReference type="SAM" id="MobiDB-lite"/>
    </source>
</evidence>
<protein>
    <submittedName>
        <fullName evidence="2">Uncharacterized protein</fullName>
    </submittedName>
</protein>
<evidence type="ECO:0000313" key="2">
    <source>
        <dbReference type="EMBL" id="EHH54139.1"/>
    </source>
</evidence>
<feature type="region of interest" description="Disordered" evidence="1">
    <location>
        <begin position="92"/>
        <end position="111"/>
    </location>
</feature>
<sequence length="153" mass="18144">TFSDPLLTDLTRFKVTDETHMEIFLGSVERVLTLREDLRQGSQNFTQSRCSLLCTPAGTSQWTLHCIPRVQCVSHLPLEIQYIFCLKDETDGREEGKKRRRKGIGRRGRKGRKRKERELEILQGFKVKKHDCRFRELKIFHLQEFEIYHGLHM</sequence>
<dbReference type="EMBL" id="CM001281">
    <property type="protein sequence ID" value="EHH54139.1"/>
    <property type="molecule type" value="Genomic_DNA"/>
</dbReference>
<feature type="compositionally biased region" description="Basic residues" evidence="1">
    <location>
        <begin position="98"/>
        <end position="111"/>
    </location>
</feature>
<organism>
    <name type="scientific">Macaca fascicularis</name>
    <name type="common">Crab-eating macaque</name>
    <name type="synonym">Cynomolgus monkey</name>
    <dbReference type="NCBI Taxonomy" id="9541"/>
    <lineage>
        <taxon>Eukaryota</taxon>
        <taxon>Metazoa</taxon>
        <taxon>Chordata</taxon>
        <taxon>Craniata</taxon>
        <taxon>Vertebrata</taxon>
        <taxon>Euteleostomi</taxon>
        <taxon>Mammalia</taxon>
        <taxon>Eutheria</taxon>
        <taxon>Euarchontoglires</taxon>
        <taxon>Primates</taxon>
        <taxon>Haplorrhini</taxon>
        <taxon>Catarrhini</taxon>
        <taxon>Cercopithecidae</taxon>
        <taxon>Cercopithecinae</taxon>
        <taxon>Macaca</taxon>
    </lineage>
</organism>